<dbReference type="EMBL" id="QHJQ01000004">
    <property type="protein sequence ID" value="PXA04393.1"/>
    <property type="molecule type" value="Genomic_DNA"/>
</dbReference>
<evidence type="ECO:0000256" key="3">
    <source>
        <dbReference type="SAM" id="SignalP"/>
    </source>
</evidence>
<dbReference type="CDD" id="cd16031">
    <property type="entry name" value="G6S_like"/>
    <property type="match status" value="1"/>
</dbReference>
<dbReference type="AlphaFoldDB" id="A0A317ZJJ6"/>
<keyword evidence="3" id="KW-0732">Signal</keyword>
<evidence type="ECO:0000313" key="5">
    <source>
        <dbReference type="EMBL" id="PXA04393.1"/>
    </source>
</evidence>
<dbReference type="GO" id="GO:0016787">
    <property type="term" value="F:hydrolase activity"/>
    <property type="evidence" value="ECO:0007669"/>
    <property type="project" value="UniProtKB-KW"/>
</dbReference>
<organism evidence="5 6">
    <name type="scientific">Coraliomargarita sinensis</name>
    <dbReference type="NCBI Taxonomy" id="2174842"/>
    <lineage>
        <taxon>Bacteria</taxon>
        <taxon>Pseudomonadati</taxon>
        <taxon>Verrucomicrobiota</taxon>
        <taxon>Opitutia</taxon>
        <taxon>Puniceicoccales</taxon>
        <taxon>Coraliomargaritaceae</taxon>
        <taxon>Coraliomargarita</taxon>
    </lineage>
</organism>
<dbReference type="InterPro" id="IPR024607">
    <property type="entry name" value="Sulfatase_CS"/>
</dbReference>
<feature type="domain" description="N-sulphoglucosamine sulphohydrolase C-terminal" evidence="4">
    <location>
        <begin position="361"/>
        <end position="518"/>
    </location>
</feature>
<dbReference type="InParanoid" id="A0A317ZJJ6"/>
<dbReference type="Proteomes" id="UP000247099">
    <property type="component" value="Unassembled WGS sequence"/>
</dbReference>
<evidence type="ECO:0000256" key="2">
    <source>
        <dbReference type="ARBA" id="ARBA00022801"/>
    </source>
</evidence>
<dbReference type="OrthoDB" id="9762324at2"/>
<feature type="signal peptide" evidence="3">
    <location>
        <begin position="1"/>
        <end position="17"/>
    </location>
</feature>
<dbReference type="Gene3D" id="3.40.720.10">
    <property type="entry name" value="Alkaline Phosphatase, subunit A"/>
    <property type="match status" value="1"/>
</dbReference>
<evidence type="ECO:0000256" key="1">
    <source>
        <dbReference type="ARBA" id="ARBA00008779"/>
    </source>
</evidence>
<comment type="similarity">
    <text evidence="1">Belongs to the sulfatase family.</text>
</comment>
<accession>A0A317ZJJ6</accession>
<protein>
    <submittedName>
        <fullName evidence="5">Sulfatase</fullName>
    </submittedName>
</protein>
<dbReference type="PANTHER" id="PTHR43108">
    <property type="entry name" value="N-ACETYLGLUCOSAMINE-6-SULFATASE FAMILY MEMBER"/>
    <property type="match status" value="1"/>
</dbReference>
<dbReference type="InterPro" id="IPR032506">
    <property type="entry name" value="SGSH_C"/>
</dbReference>
<name>A0A317ZJJ6_9BACT</name>
<dbReference type="PANTHER" id="PTHR43108:SF6">
    <property type="entry name" value="N-SULPHOGLUCOSAMINE SULPHOHYDROLASE"/>
    <property type="match status" value="1"/>
</dbReference>
<feature type="chain" id="PRO_5016244480" evidence="3">
    <location>
        <begin position="18"/>
        <end position="524"/>
    </location>
</feature>
<dbReference type="InterPro" id="IPR017850">
    <property type="entry name" value="Alkaline_phosphatase_core_sf"/>
</dbReference>
<gene>
    <name evidence="5" type="ORF">DDZ13_07630</name>
</gene>
<keyword evidence="2" id="KW-0378">Hydrolase</keyword>
<keyword evidence="6" id="KW-1185">Reference proteome</keyword>
<dbReference type="PROSITE" id="PS00523">
    <property type="entry name" value="SULFATASE_1"/>
    <property type="match status" value="1"/>
</dbReference>
<evidence type="ECO:0000259" key="4">
    <source>
        <dbReference type="Pfam" id="PF16347"/>
    </source>
</evidence>
<dbReference type="SUPFAM" id="SSF53649">
    <property type="entry name" value="Alkaline phosphatase-like"/>
    <property type="match status" value="1"/>
</dbReference>
<dbReference type="RefSeq" id="WP_110130845.1">
    <property type="nucleotide sequence ID" value="NZ_QHJQ01000004.1"/>
</dbReference>
<sequence length="524" mass="60416">MFIRLFAFFFAVSLTHAAAEPQRPNILWIFSDDHTRQAIGAYGGRFADLDPTPNIDRIADQGIRFDRAYVGNSICAPARATLLTGKHSHIHGKTGNRGGFDHNQQQFQKILQKHDYQTAMIGKIHLSGKMQGFDYWDVLPGQGSYYQPEFISEAGSEIVEGYVADIITDKAIDWLEHKRDRDKPFMLMVHHKATHRTWMAAPRHVGLYDEVTLPEPDNLFDDYENRGIAAKKQDMTLKSTMRLDTDLKVRSEANKAKGFKRYRDNPYPGGESGAYFRMNDEQRAIWDAAYDPRNQAYFDADLEHGSRQWIRWAYQRYVKDYLRTAHSVDESVGALLDYLAANGLDKNTIVMYSSDQGFYLGEHGWFDKRFMYDESFSTPLLVSWPGVSQSGTVNSDLVQNIDFAETFLDLAGAPIPEAMQGRSLLPLINGERPDDWRDSLYYHYYAYPATHSVRRHEGVFDGRWKLIRFYGPGVPGREQWELFDLKKDPLEMNSIYEEPEHAEQIKRLKSELTALKEQYQVPQD</sequence>
<dbReference type="Pfam" id="PF16347">
    <property type="entry name" value="SGSH_C"/>
    <property type="match status" value="1"/>
</dbReference>
<comment type="caution">
    <text evidence="5">The sequence shown here is derived from an EMBL/GenBank/DDBJ whole genome shotgun (WGS) entry which is preliminary data.</text>
</comment>
<evidence type="ECO:0000313" key="6">
    <source>
        <dbReference type="Proteomes" id="UP000247099"/>
    </source>
</evidence>
<proteinExistence type="inferred from homology"/>
<reference evidence="5 6" key="1">
    <citation type="submission" date="2018-05" db="EMBL/GenBank/DDBJ databases">
        <title>Coraliomargarita sinensis sp. nov., isolated from a marine solar saltern.</title>
        <authorList>
            <person name="Zhou L.Y."/>
        </authorList>
    </citation>
    <scope>NUCLEOTIDE SEQUENCE [LARGE SCALE GENOMIC DNA]</scope>
    <source>
        <strain evidence="5 6">WN38</strain>
    </source>
</reference>